<sequence length="101" mass="11109">MAIKGGGHSIMGASSTNSGLLIDLTTYKRTTDVKVEAKTITFPNETPDAVGSWIISKLLKATKMVEVTNSDMAVANRKLHFNVAIVPIWWDEKNDDKCGQW</sequence>
<accession>A0A364NDC0</accession>
<dbReference type="EMBL" id="QGDH01000013">
    <property type="protein sequence ID" value="RAR15305.1"/>
    <property type="molecule type" value="Genomic_DNA"/>
</dbReference>
<name>A0A364NDC0_STELY</name>
<evidence type="ECO:0000313" key="2">
    <source>
        <dbReference type="Proteomes" id="UP000249619"/>
    </source>
</evidence>
<gene>
    <name evidence="1" type="ORF">DDE83_001339</name>
</gene>
<reference evidence="2" key="1">
    <citation type="submission" date="2018-05" db="EMBL/GenBank/DDBJ databases">
        <title>Draft genome sequence of Stemphylium lycopersici strain CIDEFI 213.</title>
        <authorList>
            <person name="Medina R."/>
            <person name="Franco M.E.E."/>
            <person name="Lucentini C.G."/>
            <person name="Saparrat M.C.N."/>
            <person name="Balatti P.A."/>
        </authorList>
    </citation>
    <scope>NUCLEOTIDE SEQUENCE [LARGE SCALE GENOMIC DNA]</scope>
    <source>
        <strain evidence="2">CIDEFI 213</strain>
    </source>
</reference>
<protein>
    <submittedName>
        <fullName evidence="1">FAD binding domain-containing protein</fullName>
    </submittedName>
</protein>
<dbReference type="STRING" id="183478.A0A364NDC0"/>
<dbReference type="AlphaFoldDB" id="A0A364NDC0"/>
<organism evidence="1 2">
    <name type="scientific">Stemphylium lycopersici</name>
    <name type="common">Tomato gray leaf spot disease fungus</name>
    <name type="synonym">Thyrospora lycopersici</name>
    <dbReference type="NCBI Taxonomy" id="183478"/>
    <lineage>
        <taxon>Eukaryota</taxon>
        <taxon>Fungi</taxon>
        <taxon>Dikarya</taxon>
        <taxon>Ascomycota</taxon>
        <taxon>Pezizomycotina</taxon>
        <taxon>Dothideomycetes</taxon>
        <taxon>Pleosporomycetidae</taxon>
        <taxon>Pleosporales</taxon>
        <taxon>Pleosporineae</taxon>
        <taxon>Pleosporaceae</taxon>
        <taxon>Stemphylium</taxon>
    </lineage>
</organism>
<proteinExistence type="predicted"/>
<dbReference type="InterPro" id="IPR016167">
    <property type="entry name" value="FAD-bd_PCMH_sub1"/>
</dbReference>
<evidence type="ECO:0000313" key="1">
    <source>
        <dbReference type="EMBL" id="RAR15305.1"/>
    </source>
</evidence>
<comment type="caution">
    <text evidence="1">The sequence shown here is derived from an EMBL/GenBank/DDBJ whole genome shotgun (WGS) entry which is preliminary data.</text>
</comment>
<keyword evidence="2" id="KW-1185">Reference proteome</keyword>
<dbReference type="Gene3D" id="3.30.43.10">
    <property type="entry name" value="Uridine Diphospho-n-acetylenolpyruvylglucosamine Reductase, domain 2"/>
    <property type="match status" value="1"/>
</dbReference>
<dbReference type="Proteomes" id="UP000249619">
    <property type="component" value="Unassembled WGS sequence"/>
</dbReference>